<sequence length="49" mass="5485">MDWRLFLLEFWDDHKAAEEQTAAEIARKRACCAIAERVGAMAAATRSSS</sequence>
<dbReference type="AlphaFoldDB" id="W7ISA8"/>
<reference evidence="1 2" key="1">
    <citation type="journal article" date="2014" name="Genome Announc.">
        <title>Draft Genome Sequence of the Antitrypanosomally Active Sponge-Associated Bacterium Actinokineospora sp. Strain EG49.</title>
        <authorList>
            <person name="Harjes J."/>
            <person name="Ryu T."/>
            <person name="Abdelmohsen U.R."/>
            <person name="Moitinho-Silva L."/>
            <person name="Horn H."/>
            <person name="Ravasi T."/>
            <person name="Hentschel U."/>
        </authorList>
    </citation>
    <scope>NUCLEOTIDE SEQUENCE [LARGE SCALE GENOMIC DNA]</scope>
    <source>
        <strain evidence="1 2">EG49</strain>
    </source>
</reference>
<keyword evidence="2" id="KW-1185">Reference proteome</keyword>
<dbReference type="STRING" id="909613.UO65_0849"/>
<dbReference type="Proteomes" id="UP000019277">
    <property type="component" value="Unassembled WGS sequence"/>
</dbReference>
<name>W7ISA8_9PSEU</name>
<evidence type="ECO:0000313" key="2">
    <source>
        <dbReference type="Proteomes" id="UP000019277"/>
    </source>
</evidence>
<comment type="caution">
    <text evidence="1">The sequence shown here is derived from an EMBL/GenBank/DDBJ whole genome shotgun (WGS) entry which is preliminary data.</text>
</comment>
<gene>
    <name evidence="1" type="ORF">UO65_0849</name>
</gene>
<protein>
    <submittedName>
        <fullName evidence="1">Uncharacterized protein</fullName>
    </submittedName>
</protein>
<accession>W7ISA8</accession>
<evidence type="ECO:0000313" key="1">
    <source>
        <dbReference type="EMBL" id="EWC63825.1"/>
    </source>
</evidence>
<organism evidence="1 2">
    <name type="scientific">Actinokineospora spheciospongiae</name>
    <dbReference type="NCBI Taxonomy" id="909613"/>
    <lineage>
        <taxon>Bacteria</taxon>
        <taxon>Bacillati</taxon>
        <taxon>Actinomycetota</taxon>
        <taxon>Actinomycetes</taxon>
        <taxon>Pseudonocardiales</taxon>
        <taxon>Pseudonocardiaceae</taxon>
        <taxon>Actinokineospora</taxon>
    </lineage>
</organism>
<proteinExistence type="predicted"/>
<dbReference type="EMBL" id="AYXG01000032">
    <property type="protein sequence ID" value="EWC63825.1"/>
    <property type="molecule type" value="Genomic_DNA"/>
</dbReference>